<geneLocation type="mitochondrion" evidence="14"/>
<accession>Q6I7X0</accession>
<evidence type="ECO:0000256" key="10">
    <source>
        <dbReference type="ARBA" id="ARBA00023136"/>
    </source>
</evidence>
<dbReference type="PANTHER" id="PTHR39937:SF1">
    <property type="entry name" value="ATP SYNTHASE PROTEIN 8"/>
    <property type="match status" value="1"/>
</dbReference>
<dbReference type="Pfam" id="PF00895">
    <property type="entry name" value="ATP-synt_8"/>
    <property type="match status" value="1"/>
</dbReference>
<dbReference type="GO" id="GO:0015986">
    <property type="term" value="P:proton motive force-driven ATP synthesis"/>
    <property type="evidence" value="ECO:0007669"/>
    <property type="project" value="InterPro"/>
</dbReference>
<keyword evidence="7 13" id="KW-1133">Transmembrane helix</keyword>
<evidence type="ECO:0000256" key="6">
    <source>
        <dbReference type="ARBA" id="ARBA00022781"/>
    </source>
</evidence>
<comment type="subcellular location">
    <subcellularLocation>
        <location evidence="1 12">Mitochondrion membrane</location>
        <topology evidence="1 12">Single-pass membrane protein</topology>
    </subcellularLocation>
</comment>
<evidence type="ECO:0000256" key="12">
    <source>
        <dbReference type="RuleBase" id="RU003661"/>
    </source>
</evidence>
<evidence type="ECO:0000256" key="5">
    <source>
        <dbReference type="ARBA" id="ARBA00022692"/>
    </source>
</evidence>
<keyword evidence="9 12" id="KW-0496">Mitochondrion</keyword>
<dbReference type="GO" id="GO:0045259">
    <property type="term" value="C:proton-transporting ATP synthase complex"/>
    <property type="evidence" value="ECO:0007669"/>
    <property type="project" value="UniProtKB-KW"/>
</dbReference>
<dbReference type="AlphaFoldDB" id="Q6I7X0"/>
<evidence type="ECO:0000256" key="1">
    <source>
        <dbReference type="ARBA" id="ARBA00004304"/>
    </source>
</evidence>
<evidence type="ECO:0000256" key="4">
    <source>
        <dbReference type="ARBA" id="ARBA00022547"/>
    </source>
</evidence>
<dbReference type="GO" id="GO:0031966">
    <property type="term" value="C:mitochondrial membrane"/>
    <property type="evidence" value="ECO:0007669"/>
    <property type="project" value="UniProtKB-SubCell"/>
</dbReference>
<keyword evidence="6 12" id="KW-0375">Hydrogen ion transport</keyword>
<dbReference type="EMBL" id="AB079613">
    <property type="protein sequence ID" value="BAD24754.1"/>
    <property type="molecule type" value="Genomic_DNA"/>
</dbReference>
<keyword evidence="5 12" id="KW-0812">Transmembrane</keyword>
<keyword evidence="10 13" id="KW-0472">Membrane</keyword>
<dbReference type="InterPro" id="IPR001421">
    <property type="entry name" value="ATP8_metazoa"/>
</dbReference>
<evidence type="ECO:0000256" key="13">
    <source>
        <dbReference type="SAM" id="Phobius"/>
    </source>
</evidence>
<sequence>MPQLILNPWFLTFLFSWLIILFVFKPKAIRLTYENPRKAYEHHQKTHYWNWPWP</sequence>
<proteinExistence type="inferred from homology"/>
<evidence type="ECO:0000256" key="8">
    <source>
        <dbReference type="ARBA" id="ARBA00023065"/>
    </source>
</evidence>
<evidence type="ECO:0000256" key="3">
    <source>
        <dbReference type="ARBA" id="ARBA00022448"/>
    </source>
</evidence>
<feature type="transmembrane region" description="Helical" evidence="13">
    <location>
        <begin position="6"/>
        <end position="24"/>
    </location>
</feature>
<evidence type="ECO:0000256" key="11">
    <source>
        <dbReference type="ARBA" id="ARBA00023310"/>
    </source>
</evidence>
<keyword evidence="8 12" id="KW-0406">Ion transport</keyword>
<reference evidence="14" key="1">
    <citation type="journal article" date="1995" name="Mol. Biol. Evol.">
        <title>Variations in mitochondrial tRNA gene organization of reptiles as phylogenetic markers.</title>
        <authorList>
            <person name="Kumazawa Y."/>
            <person name="Nishida M."/>
        </authorList>
    </citation>
    <scope>NUCLEOTIDE SEQUENCE</scope>
</reference>
<comment type="similarity">
    <text evidence="2 12">Belongs to the ATPase protein 8 family.</text>
</comment>
<keyword evidence="3 12" id="KW-0813">Transport</keyword>
<reference evidence="14" key="5">
    <citation type="journal article" date="2004" name="DNA Res.">
        <title>Mitochondrial DNA sequences of five squamates: phylogenetic affiliation of snakes.</title>
        <authorList>
            <person name="Kumazawa Y."/>
        </authorList>
    </citation>
    <scope>NUCLEOTIDE SEQUENCE</scope>
</reference>
<dbReference type="PANTHER" id="PTHR39937">
    <property type="entry name" value="ATP SYNTHASE PROTEIN 8"/>
    <property type="match status" value="1"/>
</dbReference>
<gene>
    <name evidence="14" type="primary">ATPase 8</name>
</gene>
<evidence type="ECO:0000256" key="7">
    <source>
        <dbReference type="ARBA" id="ARBA00022989"/>
    </source>
</evidence>
<keyword evidence="11" id="KW-0066">ATP synthesis</keyword>
<evidence type="ECO:0000256" key="9">
    <source>
        <dbReference type="ARBA" id="ARBA00023128"/>
    </source>
</evidence>
<dbReference type="InterPro" id="IPR050635">
    <property type="entry name" value="ATPase_protein_8"/>
</dbReference>
<reference evidence="14" key="4">
    <citation type="journal article" date="2004" name="DNA Res.">
        <title>Mitochondrial genome of the Komodo dragon: efficient sequencing method with reptile-oriented primers and novel gene rearrangements.</title>
        <authorList>
            <person name="Kumazawa Y."/>
            <person name="Endo H."/>
        </authorList>
    </citation>
    <scope>NUCLEOTIDE SEQUENCE</scope>
</reference>
<organism evidence="14">
    <name type="scientific">Smaug warreni</name>
    <dbReference type="NCBI Taxonomy" id="885424"/>
    <lineage>
        <taxon>Eukaryota</taxon>
        <taxon>Metazoa</taxon>
        <taxon>Chordata</taxon>
        <taxon>Craniata</taxon>
        <taxon>Vertebrata</taxon>
        <taxon>Euteleostomi</taxon>
        <taxon>Lepidosauria</taxon>
        <taxon>Squamata</taxon>
        <taxon>Bifurcata</taxon>
        <taxon>Unidentata</taxon>
        <taxon>Scinciformata</taxon>
        <taxon>Cordyloidea</taxon>
        <taxon>Cordylidae</taxon>
        <taxon>Smaug</taxon>
    </lineage>
</organism>
<name>Q6I7X0_9SAUR</name>
<reference evidence="14" key="2">
    <citation type="journal article" date="1998" name="Genetics">
        <title>The complete nucleotide sequence of a snake (Dinodon semicarinatus) mitochondrial genome with two identical control regions.</title>
        <authorList>
            <person name="Kumazawa Y."/>
            <person name="Ota H."/>
            <person name="Nishida M."/>
            <person name="Ozawa T."/>
        </authorList>
    </citation>
    <scope>NUCLEOTIDE SEQUENCE</scope>
</reference>
<evidence type="ECO:0000256" key="2">
    <source>
        <dbReference type="ARBA" id="ARBA00008892"/>
    </source>
</evidence>
<reference evidence="14" key="3">
    <citation type="journal article" date="1999" name="Mol. Biol. Evol.">
        <title>Complete mitochondrial DNA sequences of the green turtle and blue-tailed mole skink: statistical evidence for archosaurian affinity of turtles.</title>
        <authorList>
            <person name="Kumazawa Y."/>
            <person name="Nishida M."/>
        </authorList>
    </citation>
    <scope>NUCLEOTIDE SEQUENCE</scope>
</reference>
<keyword evidence="4 12" id="KW-0138">CF(0)</keyword>
<protein>
    <recommendedName>
        <fullName evidence="12">ATP synthase complex subunit 8</fullName>
    </recommendedName>
</protein>
<evidence type="ECO:0000313" key="14">
    <source>
        <dbReference type="EMBL" id="BAD24754.1"/>
    </source>
</evidence>
<dbReference type="GO" id="GO:0015078">
    <property type="term" value="F:proton transmembrane transporter activity"/>
    <property type="evidence" value="ECO:0007669"/>
    <property type="project" value="InterPro"/>
</dbReference>